<keyword evidence="1" id="KW-1133">Transmembrane helix</keyword>
<accession>A0ABT1Y9J2</accession>
<comment type="caution">
    <text evidence="2">The sequence shown here is derived from an EMBL/GenBank/DDBJ whole genome shotgun (WGS) entry which is preliminary data.</text>
</comment>
<evidence type="ECO:0000256" key="1">
    <source>
        <dbReference type="SAM" id="Phobius"/>
    </source>
</evidence>
<dbReference type="Proteomes" id="UP001524944">
    <property type="component" value="Unassembled WGS sequence"/>
</dbReference>
<keyword evidence="1" id="KW-0472">Membrane</keyword>
<keyword evidence="3" id="KW-1185">Reference proteome</keyword>
<gene>
    <name evidence="2" type="ORF">NVS47_16840</name>
</gene>
<dbReference type="RefSeq" id="WP_257914278.1">
    <property type="nucleotide sequence ID" value="NZ_JANPWE010000019.1"/>
</dbReference>
<name>A0ABT1Y9J2_9FIRM</name>
<organism evidence="2 3">
    <name type="scientific">Dehalobacterium formicoaceticum</name>
    <dbReference type="NCBI Taxonomy" id="51515"/>
    <lineage>
        <taxon>Bacteria</taxon>
        <taxon>Bacillati</taxon>
        <taxon>Bacillota</taxon>
        <taxon>Clostridia</taxon>
        <taxon>Eubacteriales</taxon>
        <taxon>Peptococcaceae</taxon>
        <taxon>Dehalobacterium</taxon>
    </lineage>
</organism>
<evidence type="ECO:0000313" key="3">
    <source>
        <dbReference type="Proteomes" id="UP001524944"/>
    </source>
</evidence>
<sequence>MTGQKYQYRLTGSLRDRLPQPVFRSDGYRFAPYLAVFDRSRKKRANRKMNDFVFLAACLQVVLAHPPGSLSLIGSVS</sequence>
<evidence type="ECO:0000313" key="2">
    <source>
        <dbReference type="EMBL" id="MCR6547156.1"/>
    </source>
</evidence>
<reference evidence="2 3" key="1">
    <citation type="submission" date="2022-08" db="EMBL/GenBank/DDBJ databases">
        <title>Proteogenomics of the novel Dehalobacterium formicoaceticum strain EZ94 highlights a key role of methyltransferases during anaerobic dichloromethane degradation.</title>
        <authorList>
            <person name="Wasmund K."/>
        </authorList>
    </citation>
    <scope>NUCLEOTIDE SEQUENCE [LARGE SCALE GENOMIC DNA]</scope>
    <source>
        <strain evidence="2 3">EZ94</strain>
    </source>
</reference>
<feature type="transmembrane region" description="Helical" evidence="1">
    <location>
        <begin position="52"/>
        <end position="73"/>
    </location>
</feature>
<protein>
    <recommendedName>
        <fullName evidence="4">Transposase</fullName>
    </recommendedName>
</protein>
<evidence type="ECO:0008006" key="4">
    <source>
        <dbReference type="Google" id="ProtNLM"/>
    </source>
</evidence>
<keyword evidence="1" id="KW-0812">Transmembrane</keyword>
<proteinExistence type="predicted"/>
<dbReference type="EMBL" id="JANPWE010000019">
    <property type="protein sequence ID" value="MCR6547156.1"/>
    <property type="molecule type" value="Genomic_DNA"/>
</dbReference>